<reference evidence="7" key="1">
    <citation type="submission" date="2023-10" db="EMBL/GenBank/DDBJ databases">
        <title>Genome assemblies of two species of porcelain crab, Petrolisthes cinctipes and Petrolisthes manimaculis (Anomura: Porcellanidae).</title>
        <authorList>
            <person name="Angst P."/>
        </authorList>
    </citation>
    <scope>NUCLEOTIDE SEQUENCE</scope>
    <source>
        <strain evidence="7">PB745_01</strain>
        <tissue evidence="7">Gill</tissue>
    </source>
</reference>
<feature type="domain" description="Ubiquitin-like protease family profile" evidence="6">
    <location>
        <begin position="314"/>
        <end position="476"/>
    </location>
</feature>
<dbReference type="FunFam" id="3.40.395.10:FF:000001">
    <property type="entry name" value="Sentrin-specific protease 1"/>
    <property type="match status" value="1"/>
</dbReference>
<dbReference type="PANTHER" id="PTHR12606">
    <property type="entry name" value="SENTRIN/SUMO-SPECIFIC PROTEASE"/>
    <property type="match status" value="1"/>
</dbReference>
<comment type="caution">
    <text evidence="7">The sequence shown here is derived from an EMBL/GenBank/DDBJ whole genome shotgun (WGS) entry which is preliminary data.</text>
</comment>
<dbReference type="Pfam" id="PF02902">
    <property type="entry name" value="Peptidase_C48"/>
    <property type="match status" value="1"/>
</dbReference>
<dbReference type="PROSITE" id="PS50600">
    <property type="entry name" value="ULP_PROTEASE"/>
    <property type="match status" value="1"/>
</dbReference>
<evidence type="ECO:0000313" key="8">
    <source>
        <dbReference type="Proteomes" id="UP001286313"/>
    </source>
</evidence>
<dbReference type="GO" id="GO:0006508">
    <property type="term" value="P:proteolysis"/>
    <property type="evidence" value="ECO:0007669"/>
    <property type="project" value="UniProtKB-KW"/>
</dbReference>
<evidence type="ECO:0000256" key="3">
    <source>
        <dbReference type="ARBA" id="ARBA00022801"/>
    </source>
</evidence>
<dbReference type="EMBL" id="JAWQEG010000726">
    <property type="protein sequence ID" value="KAK3886147.1"/>
    <property type="molecule type" value="Genomic_DNA"/>
</dbReference>
<keyword evidence="8" id="KW-1185">Reference proteome</keyword>
<protein>
    <recommendedName>
        <fullName evidence="6">Ubiquitin-like protease family profile domain-containing protein</fullName>
    </recommendedName>
</protein>
<dbReference type="GO" id="GO:0016926">
    <property type="term" value="P:protein desumoylation"/>
    <property type="evidence" value="ECO:0007669"/>
    <property type="project" value="TreeGrafter"/>
</dbReference>
<dbReference type="PANTHER" id="PTHR12606:SF141">
    <property type="entry name" value="GH15225P-RELATED"/>
    <property type="match status" value="1"/>
</dbReference>
<sequence length="506" mass="58599">MNTFDKPKATTKTAARKSSRDAKWSKSLMAQQKVCISNEAGFIPNTSRSFPFRIRKKKPKNFFYGRDKFTTKASFRYQDKMWYEQLLRQFTDTSALPSSSGMYGKSSRGSSSWNSRNIGPLGMISRSRCSSSWTQEKRQQMEMSLAPETSDTNSMDGSTPVFNIPKPPVKLDSDGPCKENRKPESESNAHEEQSSLKNSLEERLQGSPIYSLEWLKSLREKYEVKAKSSDCDGALLAETQRLLEEKRKKSQASLDQRMSLRMKHLDLTYPGQPEDEEEYEEEELVQLTQEMEDVIDNAFKKGSPNEVLVSKFNTQITRHDISTLAGLNWLNDEVVNFYMNLLMERGKNDNFPNVYAFNTFFYPKLVKTGFSSVRRWTRKVDLFSHDLLLIPIHLGVHWCMATIDLRNKCVRYYDSMLADHNKCLEALYNYMKEEHQDKKSSPLDMSGWTVENVKDIPQQMNGSDCGMFACMFAEYLSRDGPITFDQQHMPYFRRKMVYEIVKANLL</sequence>
<comment type="similarity">
    <text evidence="1">Belongs to the peptidase C48 family.</text>
</comment>
<dbReference type="Proteomes" id="UP001286313">
    <property type="component" value="Unassembled WGS sequence"/>
</dbReference>
<feature type="region of interest" description="Disordered" evidence="5">
    <location>
        <begin position="97"/>
        <end position="202"/>
    </location>
</feature>
<feature type="region of interest" description="Disordered" evidence="5">
    <location>
        <begin position="1"/>
        <end position="25"/>
    </location>
</feature>
<evidence type="ECO:0000256" key="5">
    <source>
        <dbReference type="SAM" id="MobiDB-lite"/>
    </source>
</evidence>
<gene>
    <name evidence="7" type="ORF">Pcinc_009724</name>
</gene>
<keyword evidence="2" id="KW-0645">Protease</keyword>
<dbReference type="InterPro" id="IPR003653">
    <property type="entry name" value="Peptidase_C48_C"/>
</dbReference>
<evidence type="ECO:0000256" key="4">
    <source>
        <dbReference type="ARBA" id="ARBA00022807"/>
    </source>
</evidence>
<feature type="compositionally biased region" description="Polar residues" evidence="5">
    <location>
        <begin position="147"/>
        <end position="161"/>
    </location>
</feature>
<name>A0AAE1KW75_PETCI</name>
<dbReference type="SUPFAM" id="SSF54001">
    <property type="entry name" value="Cysteine proteinases"/>
    <property type="match status" value="1"/>
</dbReference>
<evidence type="ECO:0000313" key="7">
    <source>
        <dbReference type="EMBL" id="KAK3886147.1"/>
    </source>
</evidence>
<dbReference type="Gene3D" id="3.40.395.10">
    <property type="entry name" value="Adenoviral Proteinase, Chain A"/>
    <property type="match status" value="1"/>
</dbReference>
<evidence type="ECO:0000259" key="6">
    <source>
        <dbReference type="PROSITE" id="PS50600"/>
    </source>
</evidence>
<dbReference type="GO" id="GO:0005634">
    <property type="term" value="C:nucleus"/>
    <property type="evidence" value="ECO:0007669"/>
    <property type="project" value="TreeGrafter"/>
</dbReference>
<feature type="compositionally biased region" description="Low complexity" evidence="5">
    <location>
        <begin position="98"/>
        <end position="115"/>
    </location>
</feature>
<keyword evidence="4" id="KW-0788">Thiol protease</keyword>
<dbReference type="GO" id="GO:0016929">
    <property type="term" value="F:deSUMOylase activity"/>
    <property type="evidence" value="ECO:0007669"/>
    <property type="project" value="TreeGrafter"/>
</dbReference>
<dbReference type="GO" id="GO:0060255">
    <property type="term" value="P:regulation of macromolecule metabolic process"/>
    <property type="evidence" value="ECO:0007669"/>
    <property type="project" value="UniProtKB-ARBA"/>
</dbReference>
<keyword evidence="3" id="KW-0378">Hydrolase</keyword>
<dbReference type="InterPro" id="IPR038765">
    <property type="entry name" value="Papain-like_cys_pep_sf"/>
</dbReference>
<accession>A0AAE1KW75</accession>
<organism evidence="7 8">
    <name type="scientific">Petrolisthes cinctipes</name>
    <name type="common">Flat porcelain crab</name>
    <dbReference type="NCBI Taxonomy" id="88211"/>
    <lineage>
        <taxon>Eukaryota</taxon>
        <taxon>Metazoa</taxon>
        <taxon>Ecdysozoa</taxon>
        <taxon>Arthropoda</taxon>
        <taxon>Crustacea</taxon>
        <taxon>Multicrustacea</taxon>
        <taxon>Malacostraca</taxon>
        <taxon>Eumalacostraca</taxon>
        <taxon>Eucarida</taxon>
        <taxon>Decapoda</taxon>
        <taxon>Pleocyemata</taxon>
        <taxon>Anomura</taxon>
        <taxon>Galatheoidea</taxon>
        <taxon>Porcellanidae</taxon>
        <taxon>Petrolisthes</taxon>
    </lineage>
</organism>
<dbReference type="AlphaFoldDB" id="A0AAE1KW75"/>
<proteinExistence type="inferred from homology"/>
<evidence type="ECO:0000256" key="1">
    <source>
        <dbReference type="ARBA" id="ARBA00005234"/>
    </source>
</evidence>
<feature type="compositionally biased region" description="Basic and acidic residues" evidence="5">
    <location>
        <begin position="169"/>
        <end position="202"/>
    </location>
</feature>
<evidence type="ECO:0000256" key="2">
    <source>
        <dbReference type="ARBA" id="ARBA00022670"/>
    </source>
</evidence>
<dbReference type="GO" id="GO:0080090">
    <property type="term" value="P:regulation of primary metabolic process"/>
    <property type="evidence" value="ECO:0007669"/>
    <property type="project" value="UniProtKB-ARBA"/>
</dbReference>